<dbReference type="InterPro" id="IPR025267">
    <property type="entry name" value="ORF017-like"/>
</dbReference>
<accession>A0A6N8DPE0</accession>
<dbReference type="EMBL" id="WNKS01000007">
    <property type="protein sequence ID" value="MTV31405.1"/>
    <property type="molecule type" value="Genomic_DNA"/>
</dbReference>
<name>A0A6N8DPE0_RHOAC</name>
<evidence type="ECO:0000313" key="1">
    <source>
        <dbReference type="EMBL" id="MTV31405.1"/>
    </source>
</evidence>
<dbReference type="NCBIfam" id="TIGR04387">
    <property type="entry name" value="capsid_maj_N4"/>
    <property type="match status" value="1"/>
</dbReference>
<dbReference type="Proteomes" id="UP000439113">
    <property type="component" value="Unassembled WGS sequence"/>
</dbReference>
<proteinExistence type="predicted"/>
<gene>
    <name evidence="1" type="ORF">GJ654_10405</name>
</gene>
<protein>
    <submittedName>
        <fullName evidence="1">N4-gp56 family major capsid protein</fullName>
    </submittedName>
</protein>
<dbReference type="RefSeq" id="WP_155446090.1">
    <property type="nucleotide sequence ID" value="NZ_JAOQNR010000010.1"/>
</dbReference>
<reference evidence="1 2" key="1">
    <citation type="submission" date="2019-11" db="EMBL/GenBank/DDBJ databases">
        <title>Whole-genome sequence of a Rhodoblastus acidophilus DSM 142.</title>
        <authorList>
            <person name="Kyndt J.A."/>
            <person name="Meyer T.E."/>
        </authorList>
    </citation>
    <scope>NUCLEOTIDE SEQUENCE [LARGE SCALE GENOMIC DNA]</scope>
    <source>
        <strain evidence="1 2">DSM 142</strain>
    </source>
</reference>
<dbReference type="AlphaFoldDB" id="A0A6N8DPE0"/>
<comment type="caution">
    <text evidence="1">The sequence shown here is derived from an EMBL/GenBank/DDBJ whole genome shotgun (WGS) entry which is preliminary data.</text>
</comment>
<evidence type="ECO:0000313" key="2">
    <source>
        <dbReference type="Proteomes" id="UP000439113"/>
    </source>
</evidence>
<sequence>MTTTVVAFGDPKAQKKWSAALAVETGKKSYFTRKFIGTEANNIIQRKTELESDAGDRVSFDLSVMLRNKPTTGDNRVKGKEENLRFFTDEVAIDQLRHAVSAGGKMSRKRTAHDLRKVARDRLSDYWSQYIDELHFMYLSGARGINEDFIEPADYTGHAGVALTAPDTQHMMFGGNALSAATVDSSDKMSRTLVERAVTKARMMRALDPNAANMLPVTIGGEAHYVCIMTPFQEFDMRTGDTAGWLEIQKAAVTAEGRNNPIFKGGLGMINNVVLHSHESVIRFANYGADSLQPAARALFLGRQAAVVAYGSAGGLSYNWKEETEDYGNEPTVVAGTIIGVKKTRFNNRDFGVISMDTYSANPEG</sequence>
<organism evidence="1 2">
    <name type="scientific">Rhodoblastus acidophilus</name>
    <name type="common">Rhodopseudomonas acidophila</name>
    <dbReference type="NCBI Taxonomy" id="1074"/>
    <lineage>
        <taxon>Bacteria</taxon>
        <taxon>Pseudomonadati</taxon>
        <taxon>Pseudomonadota</taxon>
        <taxon>Alphaproteobacteria</taxon>
        <taxon>Hyphomicrobiales</taxon>
        <taxon>Rhodoblastaceae</taxon>
        <taxon>Rhodoblastus</taxon>
    </lineage>
</organism>
<dbReference type="Pfam" id="PF13252">
    <property type="entry name" value="Phage_capsid_3"/>
    <property type="match status" value="1"/>
</dbReference>
<dbReference type="OrthoDB" id="8197113at2"/>